<dbReference type="Proteomes" id="UP000054270">
    <property type="component" value="Unassembled WGS sequence"/>
</dbReference>
<evidence type="ECO:0000313" key="2">
    <source>
        <dbReference type="Proteomes" id="UP000054270"/>
    </source>
</evidence>
<sequence length="196" mass="22421">MSCIATLYDHLLVDTDTAELKEEHEYPSYHFSWYNRYTKHGTGFSPDVEPAANQTEGRKMFKTSDCIPRTSEELQEHIDEYLQLAKCFEDIFEWTEDAVKQVLPEDYEVLAQFARVLPAGAHAPAHPFTSIVINLNCATKIHRDDKDLGFCLVLALSDNCQGGDLCFIEPGIRLELRSGDIVLFRSSELTHYNMHF</sequence>
<dbReference type="OrthoDB" id="2535938at2759"/>
<keyword evidence="2" id="KW-1185">Reference proteome</keyword>
<dbReference type="STRING" id="945553.A0A0D2NVZ1"/>
<accession>A0A0D2NVZ1</accession>
<dbReference type="Gene3D" id="3.60.130.30">
    <property type="match status" value="1"/>
</dbReference>
<reference evidence="2" key="1">
    <citation type="submission" date="2014-04" db="EMBL/GenBank/DDBJ databases">
        <title>Evolutionary Origins and Diversification of the Mycorrhizal Mutualists.</title>
        <authorList>
            <consortium name="DOE Joint Genome Institute"/>
            <consortium name="Mycorrhizal Genomics Consortium"/>
            <person name="Kohler A."/>
            <person name="Kuo A."/>
            <person name="Nagy L.G."/>
            <person name="Floudas D."/>
            <person name="Copeland A."/>
            <person name="Barry K.W."/>
            <person name="Cichocki N."/>
            <person name="Veneault-Fourrey C."/>
            <person name="LaButti K."/>
            <person name="Lindquist E.A."/>
            <person name="Lipzen A."/>
            <person name="Lundell T."/>
            <person name="Morin E."/>
            <person name="Murat C."/>
            <person name="Riley R."/>
            <person name="Ohm R."/>
            <person name="Sun H."/>
            <person name="Tunlid A."/>
            <person name="Henrissat B."/>
            <person name="Grigoriev I.V."/>
            <person name="Hibbett D.S."/>
            <person name="Martin F."/>
        </authorList>
    </citation>
    <scope>NUCLEOTIDE SEQUENCE [LARGE SCALE GENOMIC DNA]</scope>
    <source>
        <strain evidence="2">FD-334 SS-4</strain>
    </source>
</reference>
<feature type="non-terminal residue" evidence="1">
    <location>
        <position position="196"/>
    </location>
</feature>
<evidence type="ECO:0000313" key="1">
    <source>
        <dbReference type="EMBL" id="KJA12680.1"/>
    </source>
</evidence>
<proteinExistence type="predicted"/>
<dbReference type="OMA" id="EEHEYPS"/>
<dbReference type="EMBL" id="KN818002">
    <property type="protein sequence ID" value="KJA12680.1"/>
    <property type="molecule type" value="Genomic_DNA"/>
</dbReference>
<protein>
    <recommendedName>
        <fullName evidence="3">Prolyl 4-hydroxylase alpha subunit Fe(2+) 2OG dioxygenase domain-containing protein</fullName>
    </recommendedName>
</protein>
<name>A0A0D2NVZ1_HYPSF</name>
<organism evidence="1 2">
    <name type="scientific">Hypholoma sublateritium (strain FD-334 SS-4)</name>
    <dbReference type="NCBI Taxonomy" id="945553"/>
    <lineage>
        <taxon>Eukaryota</taxon>
        <taxon>Fungi</taxon>
        <taxon>Dikarya</taxon>
        <taxon>Basidiomycota</taxon>
        <taxon>Agaricomycotina</taxon>
        <taxon>Agaricomycetes</taxon>
        <taxon>Agaricomycetidae</taxon>
        <taxon>Agaricales</taxon>
        <taxon>Agaricineae</taxon>
        <taxon>Strophariaceae</taxon>
        <taxon>Hypholoma</taxon>
    </lineage>
</organism>
<dbReference type="AlphaFoldDB" id="A0A0D2NVZ1"/>
<gene>
    <name evidence="1" type="ORF">HYPSUDRAFT_152301</name>
</gene>
<evidence type="ECO:0008006" key="3">
    <source>
        <dbReference type="Google" id="ProtNLM"/>
    </source>
</evidence>